<feature type="region of interest" description="Disordered" evidence="1">
    <location>
        <begin position="85"/>
        <end position="126"/>
    </location>
</feature>
<keyword evidence="2" id="KW-1133">Transmembrane helix</keyword>
<dbReference type="EMBL" id="JAHRIQ010000110">
    <property type="protein sequence ID" value="MEQ2220143.1"/>
    <property type="molecule type" value="Genomic_DNA"/>
</dbReference>
<feature type="transmembrane region" description="Helical" evidence="2">
    <location>
        <begin position="54"/>
        <end position="76"/>
    </location>
</feature>
<protein>
    <submittedName>
        <fullName evidence="3">Uncharacterized protein</fullName>
    </submittedName>
</protein>
<keyword evidence="2" id="KW-0812">Transmembrane</keyword>
<organism evidence="3 4">
    <name type="scientific">Ilyodon furcidens</name>
    <name type="common">goldbreast splitfin</name>
    <dbReference type="NCBI Taxonomy" id="33524"/>
    <lineage>
        <taxon>Eukaryota</taxon>
        <taxon>Metazoa</taxon>
        <taxon>Chordata</taxon>
        <taxon>Craniata</taxon>
        <taxon>Vertebrata</taxon>
        <taxon>Euteleostomi</taxon>
        <taxon>Actinopterygii</taxon>
        <taxon>Neopterygii</taxon>
        <taxon>Teleostei</taxon>
        <taxon>Neoteleostei</taxon>
        <taxon>Acanthomorphata</taxon>
        <taxon>Ovalentaria</taxon>
        <taxon>Atherinomorphae</taxon>
        <taxon>Cyprinodontiformes</taxon>
        <taxon>Goodeidae</taxon>
        <taxon>Ilyodon</taxon>
    </lineage>
</organism>
<keyword evidence="2" id="KW-0472">Membrane</keyword>
<evidence type="ECO:0000256" key="2">
    <source>
        <dbReference type="SAM" id="Phobius"/>
    </source>
</evidence>
<reference evidence="3 4" key="1">
    <citation type="submission" date="2021-06" db="EMBL/GenBank/DDBJ databases">
        <authorList>
            <person name="Palmer J.M."/>
        </authorList>
    </citation>
    <scope>NUCLEOTIDE SEQUENCE [LARGE SCALE GENOMIC DNA]</scope>
    <source>
        <strain evidence="4">if_2019</strain>
        <tissue evidence="3">Muscle</tissue>
    </source>
</reference>
<evidence type="ECO:0000313" key="3">
    <source>
        <dbReference type="EMBL" id="MEQ2220143.1"/>
    </source>
</evidence>
<proteinExistence type="predicted"/>
<comment type="caution">
    <text evidence="3">The sequence shown here is derived from an EMBL/GenBank/DDBJ whole genome shotgun (WGS) entry which is preliminary data.</text>
</comment>
<sequence>MSRTEVQRSQTSVLVCQMSWSFELEHRTSKTQAFSFNKLRTQCLINDSIIRRCLFTASFFLDFIFSIPFTISVYFYHCYHSNKREASPLKGHMPLEPRLSSCSEERRMMMKRRKRKELRDPEKRDG</sequence>
<name>A0ABV0SHT9_9TELE</name>
<dbReference type="Proteomes" id="UP001482620">
    <property type="component" value="Unassembled WGS sequence"/>
</dbReference>
<evidence type="ECO:0000256" key="1">
    <source>
        <dbReference type="SAM" id="MobiDB-lite"/>
    </source>
</evidence>
<feature type="compositionally biased region" description="Basic and acidic residues" evidence="1">
    <location>
        <begin position="117"/>
        <end position="126"/>
    </location>
</feature>
<keyword evidence="4" id="KW-1185">Reference proteome</keyword>
<accession>A0ABV0SHT9</accession>
<gene>
    <name evidence="3" type="ORF">ILYODFUR_002355</name>
</gene>
<evidence type="ECO:0000313" key="4">
    <source>
        <dbReference type="Proteomes" id="UP001482620"/>
    </source>
</evidence>